<reference evidence="1" key="1">
    <citation type="submission" date="2021-05" db="EMBL/GenBank/DDBJ databases">
        <authorList>
            <person name="Scholz U."/>
            <person name="Mascher M."/>
            <person name="Fiebig A."/>
        </authorList>
    </citation>
    <scope>NUCLEOTIDE SEQUENCE [LARGE SCALE GENOMIC DNA]</scope>
</reference>
<proteinExistence type="predicted"/>
<name>A0ACD5ZAE4_AVESA</name>
<sequence length="848" mass="93946">MPSLSCHNLLDLADELPPLPPPSPLRLPRVMAAGSPSSPVSPSPTGPPRRVIVSHRLPLRAAPDASSPFGFSFTFDAGTVAYQLRSGLPPSAPVLHVGTLPESAAGAASDELASYLMANFSCLPVHLPADLHRRFYHGFCKHYMWPLLHYLLPLTPSTLGGLPYDRALYHSFLSANRAFADRLTEVLAPDDDFVWIQDYHLLALPTFLRKRFPRARVGFFLHSPFPSSEIFRTIPVRDDLLRALLNADLVGFHTFDYARHFLSACSRLLGLDYQSKRGYIGIEYYGRTVTVKILPVGIDLGQLRSVVSAPETADIVRQVAEAYKGRRLMVGVDDVDLFKGIGLKFLGMEQLLLEHPELRGRAVLVQIVNPARSEGRDVQEVQDEAAAISARVNETYGAPGYTPIVLINRPVSVQEKAAYYAAADCCVVSAVRDGLNRIPYIYTVCRQESTALGDAPKRSVIVLSEFVGCSPSLSGAIRVNPWSVESVAEAMNSALVMSEGEQRLRHEKHYKYVSTHDVAYWARSFDSDLQRACKDHFSRRHWGIGFGMSFKVVALGPNFRRLSVEHIVPSFRKTDNRLILLDYDGTVMPESSIDKAPSSEVISVLNRLCEDPKNRVFIVSGRGKDELSKWFAPCEKLGIAAEHGYFTRWSRDSPWETCDLAADFDWKKTAEPVMRLYTEATDGSSIEHKESAIVWHHNEADPDFGSCQAKELLDHLESVLANEPVVVKRGQHIVEVNPQGISKGVVVESLLSSMVRGGKAPDFVLCIGDDRSDEDMFESIVCPGNNSVKLPATSEVFACTVGKKPSMAKYYLDDTVDVIKMLQGLANAPSQQRPWPPVQLRVTFESTA</sequence>
<dbReference type="EnsemblPlants" id="AVESA.00010b.r2.6DG1156160.1">
    <property type="protein sequence ID" value="AVESA.00010b.r2.6DG1156160.1.CDS"/>
    <property type="gene ID" value="AVESA.00010b.r2.6DG1156160"/>
</dbReference>
<keyword evidence="2" id="KW-1185">Reference proteome</keyword>
<evidence type="ECO:0000313" key="2">
    <source>
        <dbReference type="Proteomes" id="UP001732700"/>
    </source>
</evidence>
<organism evidence="1 2">
    <name type="scientific">Avena sativa</name>
    <name type="common">Oat</name>
    <dbReference type="NCBI Taxonomy" id="4498"/>
    <lineage>
        <taxon>Eukaryota</taxon>
        <taxon>Viridiplantae</taxon>
        <taxon>Streptophyta</taxon>
        <taxon>Embryophyta</taxon>
        <taxon>Tracheophyta</taxon>
        <taxon>Spermatophyta</taxon>
        <taxon>Magnoliopsida</taxon>
        <taxon>Liliopsida</taxon>
        <taxon>Poales</taxon>
        <taxon>Poaceae</taxon>
        <taxon>BOP clade</taxon>
        <taxon>Pooideae</taxon>
        <taxon>Poodae</taxon>
        <taxon>Poeae</taxon>
        <taxon>Poeae Chloroplast Group 1 (Aveneae type)</taxon>
        <taxon>Aveninae</taxon>
        <taxon>Avena</taxon>
    </lineage>
</organism>
<accession>A0ACD5ZAE4</accession>
<protein>
    <submittedName>
        <fullName evidence="1">Uncharacterized protein</fullName>
    </submittedName>
</protein>
<dbReference type="Proteomes" id="UP001732700">
    <property type="component" value="Chromosome 6D"/>
</dbReference>
<reference evidence="1" key="2">
    <citation type="submission" date="2025-09" db="UniProtKB">
        <authorList>
            <consortium name="EnsemblPlants"/>
        </authorList>
    </citation>
    <scope>IDENTIFICATION</scope>
</reference>
<evidence type="ECO:0000313" key="1">
    <source>
        <dbReference type="EnsemblPlants" id="AVESA.00010b.r2.6DG1156160.1.CDS"/>
    </source>
</evidence>